<proteinExistence type="predicted"/>
<evidence type="ECO:0000313" key="3">
    <source>
        <dbReference type="Proteomes" id="UP000321393"/>
    </source>
</evidence>
<reference evidence="3 4" key="1">
    <citation type="submission" date="2019-08" db="EMBL/GenBank/DDBJ databases">
        <title>Draft genome sequences of two oriental melons (Cucumis melo L. var makuwa).</title>
        <authorList>
            <person name="Kwon S.-Y."/>
        </authorList>
    </citation>
    <scope>NUCLEOTIDE SEQUENCE [LARGE SCALE GENOMIC DNA]</scope>
    <source>
        <strain evidence="4">cv. Chang Bougi</strain>
        <strain evidence="3">cv. SW 3</strain>
        <tissue evidence="2">Leaf</tissue>
    </source>
</reference>
<evidence type="ECO:0000313" key="4">
    <source>
        <dbReference type="Proteomes" id="UP000321947"/>
    </source>
</evidence>
<gene>
    <name evidence="2" type="ORF">E5676_scaffold426G00390</name>
    <name evidence="1" type="ORF">E6C27_scaffold149G00420</name>
</gene>
<dbReference type="Proteomes" id="UP000321947">
    <property type="component" value="Unassembled WGS sequence"/>
</dbReference>
<dbReference type="EMBL" id="SSTD01000604">
    <property type="protein sequence ID" value="TYK30496.1"/>
    <property type="molecule type" value="Genomic_DNA"/>
</dbReference>
<dbReference type="Proteomes" id="UP000321393">
    <property type="component" value="Unassembled WGS sequence"/>
</dbReference>
<dbReference type="EMBL" id="SSTE01014064">
    <property type="protein sequence ID" value="KAA0046333.1"/>
    <property type="molecule type" value="Genomic_DNA"/>
</dbReference>
<comment type="caution">
    <text evidence="2">The sequence shown here is derived from an EMBL/GenBank/DDBJ whole genome shotgun (WGS) entry which is preliminary data.</text>
</comment>
<accession>A0A5D3E3N4</accession>
<evidence type="ECO:0000313" key="1">
    <source>
        <dbReference type="EMBL" id="KAA0046333.1"/>
    </source>
</evidence>
<name>A0A5D3E3N4_CUCMM</name>
<evidence type="ECO:0000313" key="2">
    <source>
        <dbReference type="EMBL" id="TYK30496.1"/>
    </source>
</evidence>
<protein>
    <submittedName>
        <fullName evidence="2">NBS-LRR type resistance protein</fullName>
    </submittedName>
</protein>
<sequence>MSNHGRTRLLDRSILTIRAAGQSRLCNDSMSLLRKKKSRLIVWSYFEKHTFELGCSCRRPQRMHIQLLSGDAICDQVLSRRPGYLKGLGWRPKLKASKTTSASSFTTSCSQSATEREIQIQAKLD</sequence>
<organism evidence="2 4">
    <name type="scientific">Cucumis melo var. makuwa</name>
    <name type="common">Oriental melon</name>
    <dbReference type="NCBI Taxonomy" id="1194695"/>
    <lineage>
        <taxon>Eukaryota</taxon>
        <taxon>Viridiplantae</taxon>
        <taxon>Streptophyta</taxon>
        <taxon>Embryophyta</taxon>
        <taxon>Tracheophyta</taxon>
        <taxon>Spermatophyta</taxon>
        <taxon>Magnoliopsida</taxon>
        <taxon>eudicotyledons</taxon>
        <taxon>Gunneridae</taxon>
        <taxon>Pentapetalae</taxon>
        <taxon>rosids</taxon>
        <taxon>fabids</taxon>
        <taxon>Cucurbitales</taxon>
        <taxon>Cucurbitaceae</taxon>
        <taxon>Benincaseae</taxon>
        <taxon>Cucumis</taxon>
    </lineage>
</organism>
<dbReference type="AlphaFoldDB" id="A0A5D3E3N4"/>